<evidence type="ECO:0000256" key="2">
    <source>
        <dbReference type="SAM" id="SignalP"/>
    </source>
</evidence>
<evidence type="ECO:0000256" key="1">
    <source>
        <dbReference type="SAM" id="MobiDB-lite"/>
    </source>
</evidence>
<keyword evidence="2" id="KW-0732">Signal</keyword>
<dbReference type="EMBL" id="JBBNGE010000032">
    <property type="protein sequence ID" value="MEQ2508570.1"/>
    <property type="molecule type" value="Genomic_DNA"/>
</dbReference>
<reference evidence="3 4" key="1">
    <citation type="submission" date="2024-04" db="EMBL/GenBank/DDBJ databases">
        <title>Human intestinal bacterial collection.</title>
        <authorList>
            <person name="Pauvert C."/>
            <person name="Hitch T.C.A."/>
            <person name="Clavel T."/>
        </authorList>
    </citation>
    <scope>NUCLEOTIDE SEQUENCE [LARGE SCALE GENOMIC DNA]</scope>
    <source>
        <strain evidence="3 4">CLA-AA-H174</strain>
    </source>
</reference>
<comment type="caution">
    <text evidence="3">The sequence shown here is derived from an EMBL/GenBank/DDBJ whole genome shotgun (WGS) entry which is preliminary data.</text>
</comment>
<keyword evidence="4" id="KW-1185">Reference proteome</keyword>
<evidence type="ECO:0000313" key="3">
    <source>
        <dbReference type="EMBL" id="MEQ2508570.1"/>
    </source>
</evidence>
<feature type="signal peptide" evidence="2">
    <location>
        <begin position="1"/>
        <end position="20"/>
    </location>
</feature>
<proteinExistence type="predicted"/>
<accession>A0ABV1FZI6</accession>
<feature type="chain" id="PRO_5045926783" evidence="2">
    <location>
        <begin position="21"/>
        <end position="182"/>
    </location>
</feature>
<dbReference type="Proteomes" id="UP001465717">
    <property type="component" value="Unassembled WGS sequence"/>
</dbReference>
<sequence length="182" mass="21085">MKRLIMTMVMAAVMSMTVSAQRIDNTIKEARILTDKMAEELSLNNWQKEKAYQMNLNYLSSINSHRDIHSQNWNQRNSRLKGILSSAQWKLYKKASYFYQPISWKKGAYVHNIYARYPNAGHTFGGNRGNKNIATTVLSGRRPEIVVRPQQPNYTAYHKNDGKLNRTKSANTYSRSFGSMKR</sequence>
<name>A0ABV1FZI6_9BACT</name>
<gene>
    <name evidence="3" type="ORF">AAAT87_09815</name>
</gene>
<protein>
    <submittedName>
        <fullName evidence="3">Uncharacterized protein</fullName>
    </submittedName>
</protein>
<feature type="compositionally biased region" description="Polar residues" evidence="1">
    <location>
        <begin position="167"/>
        <end position="182"/>
    </location>
</feature>
<evidence type="ECO:0000313" key="4">
    <source>
        <dbReference type="Proteomes" id="UP001465717"/>
    </source>
</evidence>
<dbReference type="RefSeq" id="WP_349226299.1">
    <property type="nucleotide sequence ID" value="NZ_JBBNFG020000004.1"/>
</dbReference>
<organism evidence="3 4">
    <name type="scientific">Segatella sinensis</name>
    <dbReference type="NCBI Taxonomy" id="3085167"/>
    <lineage>
        <taxon>Bacteria</taxon>
        <taxon>Pseudomonadati</taxon>
        <taxon>Bacteroidota</taxon>
        <taxon>Bacteroidia</taxon>
        <taxon>Bacteroidales</taxon>
        <taxon>Prevotellaceae</taxon>
        <taxon>Segatella</taxon>
    </lineage>
</organism>
<feature type="region of interest" description="Disordered" evidence="1">
    <location>
        <begin position="154"/>
        <end position="182"/>
    </location>
</feature>